<feature type="signal peptide" evidence="1">
    <location>
        <begin position="1"/>
        <end position="33"/>
    </location>
</feature>
<sequence length="195" mass="21297">MPIKRVESPYKVSSTMVWTIYLLFSLMVAHADAACGPAPTAPPMSSTSLEFTTTVPSTTTAEPSTTTIAPSTTTTEIVLNICFPEQIHYVPGDNIDPQGNVEVTYAEFTSTQIPDTLDSISTMRISCSAIDGFIVNMEFNENGQAKENNDYVQRISINVTCDSREMVWKYTAPTPTGGVFEHTVTSVECLQVPRP</sequence>
<dbReference type="AlphaFoldDB" id="A0A2G5TFU3"/>
<dbReference type="SMART" id="SM01048">
    <property type="entry name" value="C6"/>
    <property type="match status" value="1"/>
</dbReference>
<name>A0A2G5TFU3_9PELO</name>
<accession>A0A2G5TFU3</accession>
<dbReference type="InterPro" id="IPR002601">
    <property type="entry name" value="C6_domain"/>
</dbReference>
<keyword evidence="4" id="KW-1185">Reference proteome</keyword>
<evidence type="ECO:0000313" key="4">
    <source>
        <dbReference type="Proteomes" id="UP000230233"/>
    </source>
</evidence>
<organism evidence="3 4">
    <name type="scientific">Caenorhabditis nigoni</name>
    <dbReference type="NCBI Taxonomy" id="1611254"/>
    <lineage>
        <taxon>Eukaryota</taxon>
        <taxon>Metazoa</taxon>
        <taxon>Ecdysozoa</taxon>
        <taxon>Nematoda</taxon>
        <taxon>Chromadorea</taxon>
        <taxon>Rhabditida</taxon>
        <taxon>Rhabditina</taxon>
        <taxon>Rhabditomorpha</taxon>
        <taxon>Rhabditoidea</taxon>
        <taxon>Rhabditidae</taxon>
        <taxon>Peloderinae</taxon>
        <taxon>Caenorhabditis</taxon>
    </lineage>
</organism>
<protein>
    <recommendedName>
        <fullName evidence="2">C6 domain-containing protein</fullName>
    </recommendedName>
</protein>
<dbReference type="EMBL" id="PDUG01000005">
    <property type="protein sequence ID" value="PIC26129.1"/>
    <property type="molecule type" value="Genomic_DNA"/>
</dbReference>
<dbReference type="Pfam" id="PF01681">
    <property type="entry name" value="C6"/>
    <property type="match status" value="1"/>
</dbReference>
<evidence type="ECO:0000259" key="2">
    <source>
        <dbReference type="SMART" id="SM01048"/>
    </source>
</evidence>
<comment type="caution">
    <text evidence="3">The sequence shown here is derived from an EMBL/GenBank/DDBJ whole genome shotgun (WGS) entry which is preliminary data.</text>
</comment>
<dbReference type="OrthoDB" id="5875578at2759"/>
<gene>
    <name evidence="3" type="primary">Cnig_chr_V.g18799</name>
    <name evidence="3" type="ORF">B9Z55_018799</name>
</gene>
<feature type="domain" description="C6" evidence="2">
    <location>
        <begin position="82"/>
        <end position="189"/>
    </location>
</feature>
<dbReference type="Proteomes" id="UP000230233">
    <property type="component" value="Chromosome V"/>
</dbReference>
<reference evidence="4" key="1">
    <citation type="submission" date="2017-10" db="EMBL/GenBank/DDBJ databases">
        <title>Rapid genome shrinkage in a self-fertile nematode reveals novel sperm competition proteins.</title>
        <authorList>
            <person name="Yin D."/>
            <person name="Schwarz E.M."/>
            <person name="Thomas C.G."/>
            <person name="Felde R.L."/>
            <person name="Korf I.F."/>
            <person name="Cutter A.D."/>
            <person name="Schartner C.M."/>
            <person name="Ralston E.J."/>
            <person name="Meyer B.J."/>
            <person name="Haag E.S."/>
        </authorList>
    </citation>
    <scope>NUCLEOTIDE SEQUENCE [LARGE SCALE GENOMIC DNA]</scope>
    <source>
        <strain evidence="4">JU1422</strain>
    </source>
</reference>
<keyword evidence="1" id="KW-0732">Signal</keyword>
<evidence type="ECO:0000313" key="3">
    <source>
        <dbReference type="EMBL" id="PIC26129.1"/>
    </source>
</evidence>
<feature type="chain" id="PRO_5013794719" description="C6 domain-containing protein" evidence="1">
    <location>
        <begin position="34"/>
        <end position="195"/>
    </location>
</feature>
<evidence type="ECO:0000256" key="1">
    <source>
        <dbReference type="SAM" id="SignalP"/>
    </source>
</evidence>
<proteinExistence type="predicted"/>